<gene>
    <name evidence="1" type="ORF">BK769_03625</name>
</gene>
<dbReference type="Proteomes" id="UP000195087">
    <property type="component" value="Unassembled WGS sequence"/>
</dbReference>
<organism evidence="1 2">
    <name type="scientific">Bacillus thuringiensis serovar kumamotoensis</name>
    <dbReference type="NCBI Taxonomy" id="132267"/>
    <lineage>
        <taxon>Bacteria</taxon>
        <taxon>Bacillati</taxon>
        <taxon>Bacillota</taxon>
        <taxon>Bacilli</taxon>
        <taxon>Bacillales</taxon>
        <taxon>Bacillaceae</taxon>
        <taxon>Bacillus</taxon>
        <taxon>Bacillus cereus group</taxon>
    </lineage>
</organism>
<reference evidence="1 2" key="1">
    <citation type="submission" date="2016-10" db="EMBL/GenBank/DDBJ databases">
        <title>Comparative genomics of Bacillus thuringiensis reveals a path to pathogens against multiple invertebrate hosts.</title>
        <authorList>
            <person name="Zheng J."/>
            <person name="Gao Q."/>
            <person name="Liu H."/>
            <person name="Peng D."/>
            <person name="Ruan L."/>
            <person name="Sun M."/>
        </authorList>
    </citation>
    <scope>NUCLEOTIDE SEQUENCE [LARGE SCALE GENOMIC DNA]</scope>
    <source>
        <strain evidence="1">BGSC 4W1</strain>
    </source>
</reference>
<comment type="caution">
    <text evidence="1">The sequence shown here is derived from an EMBL/GenBank/DDBJ whole genome shotgun (WGS) entry which is preliminary data.</text>
</comment>
<evidence type="ECO:0000313" key="2">
    <source>
        <dbReference type="Proteomes" id="UP000195087"/>
    </source>
</evidence>
<name>A0A9X6JTM7_BACUK</name>
<protein>
    <submittedName>
        <fullName evidence="1">Uncharacterized protein</fullName>
    </submittedName>
</protein>
<sequence>MSAREFNAKLIEDLDETDIYYNDHYL</sequence>
<dbReference type="AlphaFoldDB" id="A0A9X6JTM7"/>
<accession>A0A9X6JTM7</accession>
<evidence type="ECO:0000313" key="1">
    <source>
        <dbReference type="EMBL" id="OTZ78536.1"/>
    </source>
</evidence>
<proteinExistence type="predicted"/>
<dbReference type="EMBL" id="NFEH01000028">
    <property type="protein sequence ID" value="OTZ78536.1"/>
    <property type="molecule type" value="Genomic_DNA"/>
</dbReference>